<dbReference type="EMBL" id="SNXO01000027">
    <property type="protein sequence ID" value="TDP52317.1"/>
    <property type="molecule type" value="Genomic_DNA"/>
</dbReference>
<evidence type="ECO:0008006" key="3">
    <source>
        <dbReference type="Google" id="ProtNLM"/>
    </source>
</evidence>
<protein>
    <recommendedName>
        <fullName evidence="3">ATPase</fullName>
    </recommendedName>
</protein>
<name>A0A4V3CR96_9FIRM</name>
<dbReference type="OrthoDB" id="1690557at2"/>
<accession>A0A4V3CR96</accession>
<evidence type="ECO:0000313" key="1">
    <source>
        <dbReference type="EMBL" id="TDP52317.1"/>
    </source>
</evidence>
<evidence type="ECO:0000313" key="2">
    <source>
        <dbReference type="Proteomes" id="UP000295500"/>
    </source>
</evidence>
<gene>
    <name evidence="1" type="ORF">EV211_12733</name>
</gene>
<sequence>MTVLDLLDEIEDIVETGSAVPLTNKIMIDGNELLDIVKEIRLGLPDDIQQAKWVKDEKMRIMSEAKSEYEKIIVEARKQADYLVDNNDITLKAQKKADAISNAADEYSKALKMKTYDYLDGIIYDMQGRIDEVNLKYFAEMYNNVERSFEEINGVLQSNRDELKEMAYRTKNGEEWLYQDRSEETTDESGE</sequence>
<dbReference type="Proteomes" id="UP000295500">
    <property type="component" value="Unassembled WGS sequence"/>
</dbReference>
<reference evidence="1 2" key="1">
    <citation type="submission" date="2019-03" db="EMBL/GenBank/DDBJ databases">
        <title>Genomic Encyclopedia of Type Strains, Phase IV (KMG-IV): sequencing the most valuable type-strain genomes for metagenomic binning, comparative biology and taxonomic classification.</title>
        <authorList>
            <person name="Goeker M."/>
        </authorList>
    </citation>
    <scope>NUCLEOTIDE SEQUENCE [LARGE SCALE GENOMIC DNA]</scope>
    <source>
        <strain evidence="1 2">DSM 28287</strain>
    </source>
</reference>
<dbReference type="AlphaFoldDB" id="A0A4V3CR96"/>
<keyword evidence="2" id="KW-1185">Reference proteome</keyword>
<proteinExistence type="predicted"/>
<comment type="caution">
    <text evidence="1">The sequence shown here is derived from an EMBL/GenBank/DDBJ whole genome shotgun (WGS) entry which is preliminary data.</text>
</comment>
<organism evidence="1 2">
    <name type="scientific">Aminicella lysinilytica</name>
    <dbReference type="NCBI Taxonomy" id="433323"/>
    <lineage>
        <taxon>Bacteria</taxon>
        <taxon>Bacillati</taxon>
        <taxon>Bacillota</taxon>
        <taxon>Clostridia</taxon>
        <taxon>Peptostreptococcales</taxon>
        <taxon>Anaerovoracaceae</taxon>
        <taxon>Aminicella</taxon>
    </lineage>
</organism>
<dbReference type="RefSeq" id="WP_133528854.1">
    <property type="nucleotide sequence ID" value="NZ_CALCQM010000083.1"/>
</dbReference>